<gene>
    <name evidence="1" type="ORF">GCM10007962_15390</name>
</gene>
<comment type="caution">
    <text evidence="1">The sequence shown here is derived from an EMBL/GenBank/DDBJ whole genome shotgun (WGS) entry which is preliminary data.</text>
</comment>
<protein>
    <submittedName>
        <fullName evidence="1">Uncharacterized protein</fullName>
    </submittedName>
</protein>
<reference evidence="1" key="2">
    <citation type="submission" date="2020-09" db="EMBL/GenBank/DDBJ databases">
        <authorList>
            <person name="Sun Q."/>
            <person name="Ohkuma M."/>
        </authorList>
    </citation>
    <scope>NUCLEOTIDE SEQUENCE</scope>
    <source>
        <strain evidence="1">JCM 12862</strain>
    </source>
</reference>
<evidence type="ECO:0000313" key="1">
    <source>
        <dbReference type="EMBL" id="GGK22180.1"/>
    </source>
</evidence>
<reference evidence="1" key="1">
    <citation type="journal article" date="2014" name="Int. J. Syst. Evol. Microbiol.">
        <title>Complete genome sequence of Corynebacterium casei LMG S-19264T (=DSM 44701T), isolated from a smear-ripened cheese.</title>
        <authorList>
            <consortium name="US DOE Joint Genome Institute (JGI-PGF)"/>
            <person name="Walter F."/>
            <person name="Albersmeier A."/>
            <person name="Kalinowski J."/>
            <person name="Ruckert C."/>
        </authorList>
    </citation>
    <scope>NUCLEOTIDE SEQUENCE</scope>
    <source>
        <strain evidence="1">JCM 12862</strain>
    </source>
</reference>
<dbReference type="NCBIfam" id="NF041200">
    <property type="entry name" value="mob_BfmA_Nterm"/>
    <property type="match status" value="1"/>
</dbReference>
<name>A0A8J3BL35_9FLAO</name>
<dbReference type="EMBL" id="BMNR01000003">
    <property type="protein sequence ID" value="GGK22180.1"/>
    <property type="molecule type" value="Genomic_DNA"/>
</dbReference>
<organism evidence="1 2">
    <name type="scientific">Yeosuana aromativorans</name>
    <dbReference type="NCBI Taxonomy" id="288019"/>
    <lineage>
        <taxon>Bacteria</taxon>
        <taxon>Pseudomonadati</taxon>
        <taxon>Bacteroidota</taxon>
        <taxon>Flavobacteriia</taxon>
        <taxon>Flavobacteriales</taxon>
        <taxon>Flavobacteriaceae</taxon>
        <taxon>Yeosuana</taxon>
    </lineage>
</organism>
<sequence>MVDFFELNGVSPEDNLGETITSLKRQITKRSNAVIAIIKNIEKMHHRPTTAILQSLFEETAQIEKEGEDGFDFGTPALITENEELAYYRKEYYNTREAYRDLGEETKGLLKKIKYVRNNFGMGHYRLNATEADLKRLQQKLDHVHHYNTTETGR</sequence>
<accession>A0A8J3BL35</accession>
<keyword evidence="2" id="KW-1185">Reference proteome</keyword>
<dbReference type="Proteomes" id="UP000612329">
    <property type="component" value="Unassembled WGS sequence"/>
</dbReference>
<proteinExistence type="predicted"/>
<dbReference type="AlphaFoldDB" id="A0A8J3BL35"/>
<evidence type="ECO:0000313" key="2">
    <source>
        <dbReference type="Proteomes" id="UP000612329"/>
    </source>
</evidence>
<dbReference type="InterPro" id="IPR048012">
    <property type="entry name" value="BfmA-like_N"/>
</dbReference>